<dbReference type="OrthoDB" id="10600911at2759"/>
<gene>
    <name evidence="2" type="ORF">KFE25_008498</name>
</gene>
<protein>
    <recommendedName>
        <fullName evidence="4">Trichohyalin-plectin-homology domain-containing protein</fullName>
    </recommendedName>
</protein>
<dbReference type="EMBL" id="JAGTXO010000001">
    <property type="protein sequence ID" value="KAG8470077.1"/>
    <property type="molecule type" value="Genomic_DNA"/>
</dbReference>
<sequence length="477" mass="54158">MGGSLVPSAEGLTEMRAAASARAPAKPGASAQSTQRRQRLKELLVTQLSKQFGATADPNLRAIIRAEAERALAKGRVSPEDIRELERNIRKTINLATSGTFDGSKPPVDAGHASERIDWGVLYEYKKVHGDEAERARLQRERDARVLLNSQIRHQIAERDAARRAALADEAAYAASEAAALARGRAEDSAKVARHKALVESERALNAEHVRLVEKKRQDEAHLSRLEDERMLAEMRSADAIAREERKRRAVEKAKRLEFARLADERSVRLKLEQREREDAEQRRLDAVWKGMLDEQERKREEGLKRIFEQQTVRQEAYGKSAGAEMAERAMRDEMNMLRWQTTYAQQQEERERRDKQKFDDTQRDIVTSLTAQMALAKRRQADEKAEDERQATMAAANLRMSKQVESRLREEARRQAIAHQGELAVHARLVRQSQLEGALNENFMSASDKMYNSNLVRAVLDFQTSGKLSDVHTPLG</sequence>
<keyword evidence="3" id="KW-1185">Reference proteome</keyword>
<evidence type="ECO:0008006" key="4">
    <source>
        <dbReference type="Google" id="ProtNLM"/>
    </source>
</evidence>
<evidence type="ECO:0000313" key="2">
    <source>
        <dbReference type="EMBL" id="KAG8470077.1"/>
    </source>
</evidence>
<feature type="compositionally biased region" description="Low complexity" evidence="1">
    <location>
        <begin position="16"/>
        <end position="31"/>
    </location>
</feature>
<evidence type="ECO:0000313" key="3">
    <source>
        <dbReference type="Proteomes" id="UP000751190"/>
    </source>
</evidence>
<reference evidence="2" key="1">
    <citation type="submission" date="2021-05" db="EMBL/GenBank/DDBJ databases">
        <title>The genome of the haptophyte Pavlova lutheri (Diacronema luteri, Pavlovales) - a model for lipid biosynthesis in eukaryotic algae.</title>
        <authorList>
            <person name="Hulatt C.J."/>
            <person name="Posewitz M.C."/>
        </authorList>
    </citation>
    <scope>NUCLEOTIDE SEQUENCE</scope>
    <source>
        <strain evidence="2">NIVA-4/92</strain>
    </source>
</reference>
<feature type="region of interest" description="Disordered" evidence="1">
    <location>
        <begin position="1"/>
        <end position="38"/>
    </location>
</feature>
<dbReference type="OMA" id="FFIQYNS"/>
<proteinExistence type="predicted"/>
<accession>A0A8J6CCN3</accession>
<organism evidence="2 3">
    <name type="scientific">Diacronema lutheri</name>
    <name type="common">Unicellular marine alga</name>
    <name type="synonym">Monochrysis lutheri</name>
    <dbReference type="NCBI Taxonomy" id="2081491"/>
    <lineage>
        <taxon>Eukaryota</taxon>
        <taxon>Haptista</taxon>
        <taxon>Haptophyta</taxon>
        <taxon>Pavlovophyceae</taxon>
        <taxon>Pavlovales</taxon>
        <taxon>Pavlovaceae</taxon>
        <taxon>Diacronema</taxon>
    </lineage>
</organism>
<name>A0A8J6CCN3_DIALT</name>
<evidence type="ECO:0000256" key="1">
    <source>
        <dbReference type="SAM" id="MobiDB-lite"/>
    </source>
</evidence>
<dbReference type="AlphaFoldDB" id="A0A8J6CCN3"/>
<dbReference type="Proteomes" id="UP000751190">
    <property type="component" value="Unassembled WGS sequence"/>
</dbReference>
<comment type="caution">
    <text evidence="2">The sequence shown here is derived from an EMBL/GenBank/DDBJ whole genome shotgun (WGS) entry which is preliminary data.</text>
</comment>